<protein>
    <submittedName>
        <fullName evidence="9">COQ9 family protein</fullName>
    </submittedName>
</protein>
<sequence>MPTLVEIRKALLDAALPHVVFDGWSQTTLKAAVADSGMDPELAKAAFPRGAADLALEFHHAGDRALAEALAQTDLSAMRFSERVAFAVRRRLEIAAPDKEAVRRGASFFALPQHASDGAKAVWHTADVIWTALGDTSRDMNWYTKRLTLSGVISATTLYWLGDDSEGSERSWEFLERRIADVMRIEKAKSALRDNPLRRMVREGPLSTFARMREKGPRGLWTGPGPGRPGVPAGPLPEKVEPGV</sequence>
<dbReference type="NCBIfam" id="TIGR02396">
    <property type="entry name" value="diverge_rpsU"/>
    <property type="match status" value="1"/>
</dbReference>
<evidence type="ECO:0000256" key="1">
    <source>
        <dbReference type="ARBA" id="ARBA00004749"/>
    </source>
</evidence>
<feature type="compositionally biased region" description="Pro residues" evidence="7">
    <location>
        <begin position="226"/>
        <end position="235"/>
    </location>
</feature>
<keyword evidence="4" id="KW-0809">Transit peptide</keyword>
<comment type="similarity">
    <text evidence="2">Belongs to the COQ9 family.</text>
</comment>
<evidence type="ECO:0000259" key="8">
    <source>
        <dbReference type="Pfam" id="PF08511"/>
    </source>
</evidence>
<reference evidence="9 10" key="1">
    <citation type="submission" date="2019-06" db="EMBL/GenBank/DDBJ databases">
        <title>Genome sequence of Rhodobacteraceae bacterium D4M1.</title>
        <authorList>
            <person name="Cao J."/>
        </authorList>
    </citation>
    <scope>NUCLEOTIDE SEQUENCE [LARGE SCALE GENOMIC DNA]</scope>
    <source>
        <strain evidence="9 10">D4M1</strain>
    </source>
</reference>
<proteinExistence type="inferred from homology"/>
<dbReference type="PANTHER" id="PTHR21427">
    <property type="entry name" value="UBIQUINONE BIOSYNTHESIS PROTEIN COQ9, MITOCHONDRIAL"/>
    <property type="match status" value="1"/>
</dbReference>
<keyword evidence="10" id="KW-1185">Reference proteome</keyword>
<gene>
    <name evidence="9" type="ORF">FDP22_09430</name>
</gene>
<feature type="domain" description="COQ9 C-terminal" evidence="8">
    <location>
        <begin position="116"/>
        <end position="186"/>
    </location>
</feature>
<evidence type="ECO:0000256" key="7">
    <source>
        <dbReference type="SAM" id="MobiDB-lite"/>
    </source>
</evidence>
<dbReference type="GO" id="GO:0008289">
    <property type="term" value="F:lipid binding"/>
    <property type="evidence" value="ECO:0007669"/>
    <property type="project" value="UniProtKB-KW"/>
</dbReference>
<keyword evidence="3" id="KW-0831">Ubiquinone biosynthesis</keyword>
<evidence type="ECO:0000256" key="4">
    <source>
        <dbReference type="ARBA" id="ARBA00022946"/>
    </source>
</evidence>
<name>A0A5B8FXR8_9RHOB</name>
<dbReference type="Pfam" id="PF08511">
    <property type="entry name" value="COQ9"/>
    <property type="match status" value="1"/>
</dbReference>
<keyword evidence="5" id="KW-0446">Lipid-binding</keyword>
<dbReference type="OrthoDB" id="7201143at2"/>
<dbReference type="AlphaFoldDB" id="A0A5B8FXR8"/>
<dbReference type="InterPro" id="IPR013718">
    <property type="entry name" value="COQ9_C"/>
</dbReference>
<accession>A0A5B8FXR8</accession>
<evidence type="ECO:0000256" key="6">
    <source>
        <dbReference type="ARBA" id="ARBA00058104"/>
    </source>
</evidence>
<feature type="region of interest" description="Disordered" evidence="7">
    <location>
        <begin position="215"/>
        <end position="244"/>
    </location>
</feature>
<evidence type="ECO:0000313" key="10">
    <source>
        <dbReference type="Proteomes" id="UP000305888"/>
    </source>
</evidence>
<comment type="pathway">
    <text evidence="1">Cofactor biosynthesis; ubiquinone biosynthesis.</text>
</comment>
<evidence type="ECO:0000256" key="3">
    <source>
        <dbReference type="ARBA" id="ARBA00022688"/>
    </source>
</evidence>
<dbReference type="PANTHER" id="PTHR21427:SF19">
    <property type="entry name" value="UBIQUINONE BIOSYNTHESIS PROTEIN COQ9, MITOCHONDRIAL"/>
    <property type="match status" value="1"/>
</dbReference>
<dbReference type="GO" id="GO:0006744">
    <property type="term" value="P:ubiquinone biosynthetic process"/>
    <property type="evidence" value="ECO:0007669"/>
    <property type="project" value="UniProtKB-KW"/>
</dbReference>
<dbReference type="Gene3D" id="1.10.357.10">
    <property type="entry name" value="Tetracycline Repressor, domain 2"/>
    <property type="match status" value="1"/>
</dbReference>
<organism evidence="9 10">
    <name type="scientific">Paroceanicella profunda</name>
    <dbReference type="NCBI Taxonomy" id="2579971"/>
    <lineage>
        <taxon>Bacteria</taxon>
        <taxon>Pseudomonadati</taxon>
        <taxon>Pseudomonadota</taxon>
        <taxon>Alphaproteobacteria</taxon>
        <taxon>Rhodobacterales</taxon>
        <taxon>Paracoccaceae</taxon>
        <taxon>Paroceanicella</taxon>
    </lineage>
</organism>
<comment type="function">
    <text evidence="6">Membrane-associated protein that warps the membrane surface to access and bind aromatic isoprenes with high specificity, including ubiquinone (CoQ) isoprene intermediates and presents them directly to COQ7, therefore facilitating the COQ7-mediated hydroxylase step. Participates in the biosynthesis of coenzyme Q, also named ubiquinone, an essential lipid-soluble electron transporter for aerobic cellular respiration.</text>
</comment>
<evidence type="ECO:0000313" key="9">
    <source>
        <dbReference type="EMBL" id="QDL93666.1"/>
    </source>
</evidence>
<evidence type="ECO:0000256" key="5">
    <source>
        <dbReference type="ARBA" id="ARBA00023121"/>
    </source>
</evidence>
<evidence type="ECO:0000256" key="2">
    <source>
        <dbReference type="ARBA" id="ARBA00010766"/>
    </source>
</evidence>
<dbReference type="KEGG" id="ppru:FDP22_09430"/>
<dbReference type="InterPro" id="IPR012762">
    <property type="entry name" value="Ubiq_biosynth_COQ9"/>
</dbReference>
<dbReference type="EMBL" id="CP040818">
    <property type="protein sequence ID" value="QDL93666.1"/>
    <property type="molecule type" value="Genomic_DNA"/>
</dbReference>
<dbReference type="Proteomes" id="UP000305888">
    <property type="component" value="Chromosome"/>
</dbReference>